<reference evidence="6 7" key="1">
    <citation type="submission" date="2020-06" db="EMBL/GenBank/DDBJ databases">
        <authorList>
            <person name="Li R."/>
            <person name="Bekaert M."/>
        </authorList>
    </citation>
    <scope>NUCLEOTIDE SEQUENCE [LARGE SCALE GENOMIC DNA]</scope>
    <source>
        <strain evidence="7">wild</strain>
    </source>
</reference>
<evidence type="ECO:0000256" key="3">
    <source>
        <dbReference type="ARBA" id="ARBA00022833"/>
    </source>
</evidence>
<protein>
    <recommendedName>
        <fullName evidence="5">RING-type domain-containing protein</fullName>
    </recommendedName>
</protein>
<dbReference type="GO" id="GO:0008270">
    <property type="term" value="F:zinc ion binding"/>
    <property type="evidence" value="ECO:0007669"/>
    <property type="project" value="UniProtKB-KW"/>
</dbReference>
<dbReference type="PROSITE" id="PS00518">
    <property type="entry name" value="ZF_RING_1"/>
    <property type="match status" value="1"/>
</dbReference>
<evidence type="ECO:0000256" key="1">
    <source>
        <dbReference type="ARBA" id="ARBA00022723"/>
    </source>
</evidence>
<organism evidence="6 7">
    <name type="scientific">Mytilus coruscus</name>
    <name type="common">Sea mussel</name>
    <dbReference type="NCBI Taxonomy" id="42192"/>
    <lineage>
        <taxon>Eukaryota</taxon>
        <taxon>Metazoa</taxon>
        <taxon>Spiralia</taxon>
        <taxon>Lophotrochozoa</taxon>
        <taxon>Mollusca</taxon>
        <taxon>Bivalvia</taxon>
        <taxon>Autobranchia</taxon>
        <taxon>Pteriomorphia</taxon>
        <taxon>Mytilida</taxon>
        <taxon>Mytiloidea</taxon>
        <taxon>Mytilidae</taxon>
        <taxon>Mytilinae</taxon>
        <taxon>Mytilus</taxon>
    </lineage>
</organism>
<sequence>MGNCIKKCRHYGNDSIFDISDIFDLQRSLDLLHEQISNDSSYTESTLRSRHSVGEPPSVLSFQNENENATVYIDSDVCLICLDQYDDEERKPIILPCGHILCTACVRIMAQKRGYKSIKCPVDREKHDIRQASIPEENDETYSTTTTSTVNNFQIPRIIQMNYLQVELQHLRLTNETEPIPDYTPPSTP</sequence>
<dbReference type="InterPro" id="IPR027370">
    <property type="entry name" value="Znf-RING_euk"/>
</dbReference>
<gene>
    <name evidence="6" type="ORF">MCOR_55305</name>
</gene>
<evidence type="ECO:0000313" key="7">
    <source>
        <dbReference type="Proteomes" id="UP000507470"/>
    </source>
</evidence>
<dbReference type="InterPro" id="IPR013083">
    <property type="entry name" value="Znf_RING/FYVE/PHD"/>
</dbReference>
<dbReference type="AlphaFoldDB" id="A0A6J8ERT4"/>
<feature type="domain" description="RING-type" evidence="5">
    <location>
        <begin position="78"/>
        <end position="124"/>
    </location>
</feature>
<keyword evidence="7" id="KW-1185">Reference proteome</keyword>
<evidence type="ECO:0000256" key="2">
    <source>
        <dbReference type="ARBA" id="ARBA00022771"/>
    </source>
</evidence>
<dbReference type="EMBL" id="CACVKT020009760">
    <property type="protein sequence ID" value="CAC5423329.1"/>
    <property type="molecule type" value="Genomic_DNA"/>
</dbReference>
<evidence type="ECO:0000259" key="5">
    <source>
        <dbReference type="PROSITE" id="PS50089"/>
    </source>
</evidence>
<proteinExistence type="predicted"/>
<dbReference type="SUPFAM" id="SSF57850">
    <property type="entry name" value="RING/U-box"/>
    <property type="match status" value="1"/>
</dbReference>
<keyword evidence="3" id="KW-0862">Zinc</keyword>
<dbReference type="PANTHER" id="PTHR47156:SF10">
    <property type="entry name" value="E3 UBIQUITIN-PROTEIN LIGASE TRIM-21-RELATED"/>
    <property type="match status" value="1"/>
</dbReference>
<dbReference type="OrthoDB" id="6160856at2759"/>
<dbReference type="SMART" id="SM00184">
    <property type="entry name" value="RING"/>
    <property type="match status" value="1"/>
</dbReference>
<dbReference type="PANTHER" id="PTHR47156">
    <property type="entry name" value="PROTEIN CBG20824"/>
    <property type="match status" value="1"/>
</dbReference>
<dbReference type="Gene3D" id="3.30.40.10">
    <property type="entry name" value="Zinc/RING finger domain, C3HC4 (zinc finger)"/>
    <property type="match status" value="1"/>
</dbReference>
<dbReference type="InterPro" id="IPR052667">
    <property type="entry name" value="E3_ubiquitin-ligase_RING"/>
</dbReference>
<keyword evidence="2 4" id="KW-0863">Zinc-finger</keyword>
<dbReference type="PROSITE" id="PS50089">
    <property type="entry name" value="ZF_RING_2"/>
    <property type="match status" value="1"/>
</dbReference>
<evidence type="ECO:0000256" key="4">
    <source>
        <dbReference type="PROSITE-ProRule" id="PRU00175"/>
    </source>
</evidence>
<keyword evidence="1" id="KW-0479">Metal-binding</keyword>
<accession>A0A6J8ERT4</accession>
<dbReference type="InterPro" id="IPR017907">
    <property type="entry name" value="Znf_RING_CS"/>
</dbReference>
<evidence type="ECO:0000313" key="6">
    <source>
        <dbReference type="EMBL" id="CAC5423329.1"/>
    </source>
</evidence>
<dbReference type="Proteomes" id="UP000507470">
    <property type="component" value="Unassembled WGS sequence"/>
</dbReference>
<name>A0A6J8ERT4_MYTCO</name>
<dbReference type="InterPro" id="IPR001841">
    <property type="entry name" value="Znf_RING"/>
</dbReference>
<dbReference type="Pfam" id="PF13445">
    <property type="entry name" value="zf-RING_UBOX"/>
    <property type="match status" value="1"/>
</dbReference>